<reference evidence="4 5" key="1">
    <citation type="journal article" date="2016" name="Mol. Biol. Evol.">
        <title>Comparative Genomics of Early-Diverging Mushroom-Forming Fungi Provides Insights into the Origins of Lignocellulose Decay Capabilities.</title>
        <authorList>
            <person name="Nagy L.G."/>
            <person name="Riley R."/>
            <person name="Tritt A."/>
            <person name="Adam C."/>
            <person name="Daum C."/>
            <person name="Floudas D."/>
            <person name="Sun H."/>
            <person name="Yadav J.S."/>
            <person name="Pangilinan J."/>
            <person name="Larsson K.H."/>
            <person name="Matsuura K."/>
            <person name="Barry K."/>
            <person name="Labutti K."/>
            <person name="Kuo R."/>
            <person name="Ohm R.A."/>
            <person name="Bhattacharya S.S."/>
            <person name="Shirouzu T."/>
            <person name="Yoshinaga Y."/>
            <person name="Martin F.M."/>
            <person name="Grigoriev I.V."/>
            <person name="Hibbett D.S."/>
        </authorList>
    </citation>
    <scope>NUCLEOTIDE SEQUENCE [LARGE SCALE GENOMIC DNA]</scope>
    <source>
        <strain evidence="4 5">TUFC12733</strain>
    </source>
</reference>
<name>A0A167S154_CALVF</name>
<dbReference type="InterPro" id="IPR050425">
    <property type="entry name" value="NAD(P)_dehydrat-like"/>
</dbReference>
<keyword evidence="1" id="KW-0560">Oxidoreductase</keyword>
<dbReference type="CDD" id="cd05227">
    <property type="entry name" value="AR_SDR_e"/>
    <property type="match status" value="1"/>
</dbReference>
<evidence type="ECO:0000259" key="3">
    <source>
        <dbReference type="Pfam" id="PF01370"/>
    </source>
</evidence>
<dbReference type="Proteomes" id="UP000076738">
    <property type="component" value="Unassembled WGS sequence"/>
</dbReference>
<dbReference type="STRING" id="1330018.A0A167S154"/>
<comment type="similarity">
    <text evidence="2">Belongs to the NAD(P)-dependent epimerase/dehydratase family. Dihydroflavonol-4-reductase subfamily.</text>
</comment>
<dbReference type="AlphaFoldDB" id="A0A167S154"/>
<gene>
    <name evidence="4" type="ORF">CALVIDRAFT_594194</name>
</gene>
<accession>A0A167S154</accession>
<evidence type="ECO:0000256" key="2">
    <source>
        <dbReference type="ARBA" id="ARBA00023445"/>
    </source>
</evidence>
<proteinExistence type="inferred from homology"/>
<keyword evidence="5" id="KW-1185">Reference proteome</keyword>
<dbReference type="InterPro" id="IPR001509">
    <property type="entry name" value="Epimerase_deHydtase"/>
</dbReference>
<dbReference type="PANTHER" id="PTHR10366:SF564">
    <property type="entry name" value="STEROL-4-ALPHA-CARBOXYLATE 3-DEHYDROGENASE, DECARBOXYLATING"/>
    <property type="match status" value="1"/>
</dbReference>
<sequence length="347" mass="38640">MSAIASPSIVFVTGGNGFVGTTTVLELIKRGYKVKATIRSQAKADAFSKQYPAQSSSIEWVIVPDLTNEDAMTTATADVDYVIHMASPFHFNFKDSVKEVLEPAKEMTVVTLKAAAKHPRIKRVVITSSFVAVWDLMKDGGLWPGKTFTADDWNPATWEQGATVPNPFFVYSASKSLAEKAAYDFVQQEKPSFSITTFCPPIIYGPPQQPEVTTSNLNTSMNIIYSVLSGQAKEYPATGLPVFVDVRDLAYLQVAALTNEKAANQRYLAISDHWYFEELAQIVKEEFPEQASRLPLVVRTEGPVHFDFDVAKTERDFEIEWIPLRKTIVDTMKVLYAMEKEEKAGKA</sequence>
<organism evidence="4 5">
    <name type="scientific">Calocera viscosa (strain TUFC12733)</name>
    <dbReference type="NCBI Taxonomy" id="1330018"/>
    <lineage>
        <taxon>Eukaryota</taxon>
        <taxon>Fungi</taxon>
        <taxon>Dikarya</taxon>
        <taxon>Basidiomycota</taxon>
        <taxon>Agaricomycotina</taxon>
        <taxon>Dacrymycetes</taxon>
        <taxon>Dacrymycetales</taxon>
        <taxon>Dacrymycetaceae</taxon>
        <taxon>Calocera</taxon>
    </lineage>
</organism>
<protein>
    <submittedName>
        <fullName evidence="4">NAD-P-binding protein</fullName>
    </submittedName>
</protein>
<dbReference type="Gene3D" id="3.40.50.720">
    <property type="entry name" value="NAD(P)-binding Rossmann-like Domain"/>
    <property type="match status" value="1"/>
</dbReference>
<evidence type="ECO:0000313" key="4">
    <source>
        <dbReference type="EMBL" id="KZP01479.1"/>
    </source>
</evidence>
<dbReference type="PANTHER" id="PTHR10366">
    <property type="entry name" value="NAD DEPENDENT EPIMERASE/DEHYDRATASE"/>
    <property type="match status" value="1"/>
</dbReference>
<dbReference type="GO" id="GO:0016616">
    <property type="term" value="F:oxidoreductase activity, acting on the CH-OH group of donors, NAD or NADP as acceptor"/>
    <property type="evidence" value="ECO:0007669"/>
    <property type="project" value="TreeGrafter"/>
</dbReference>
<dbReference type="InterPro" id="IPR036291">
    <property type="entry name" value="NAD(P)-bd_dom_sf"/>
</dbReference>
<evidence type="ECO:0000313" key="5">
    <source>
        <dbReference type="Proteomes" id="UP000076738"/>
    </source>
</evidence>
<feature type="domain" description="NAD-dependent epimerase/dehydratase" evidence="3">
    <location>
        <begin position="10"/>
        <end position="263"/>
    </location>
</feature>
<dbReference type="Pfam" id="PF01370">
    <property type="entry name" value="Epimerase"/>
    <property type="match status" value="1"/>
</dbReference>
<dbReference type="OrthoDB" id="2735536at2759"/>
<evidence type="ECO:0000256" key="1">
    <source>
        <dbReference type="ARBA" id="ARBA00023002"/>
    </source>
</evidence>
<dbReference type="EMBL" id="KV417266">
    <property type="protein sequence ID" value="KZP01479.1"/>
    <property type="molecule type" value="Genomic_DNA"/>
</dbReference>
<dbReference type="SUPFAM" id="SSF51735">
    <property type="entry name" value="NAD(P)-binding Rossmann-fold domains"/>
    <property type="match status" value="1"/>
</dbReference>